<name>A0A0J6YFP5_COCIT</name>
<dbReference type="Proteomes" id="UP000054565">
    <property type="component" value="Unassembled WGS sequence"/>
</dbReference>
<feature type="compositionally biased region" description="Polar residues" evidence="1">
    <location>
        <begin position="1"/>
        <end position="16"/>
    </location>
</feature>
<feature type="region of interest" description="Disordered" evidence="1">
    <location>
        <begin position="1"/>
        <end position="43"/>
    </location>
</feature>
<feature type="compositionally biased region" description="Low complexity" evidence="1">
    <location>
        <begin position="34"/>
        <end position="43"/>
    </location>
</feature>
<dbReference type="EMBL" id="DS028095">
    <property type="protein sequence ID" value="KMP05773.1"/>
    <property type="molecule type" value="Genomic_DNA"/>
</dbReference>
<dbReference type="AlphaFoldDB" id="A0A0J6YFP5"/>
<sequence length="113" mass="12238">MNSSGHLRGKPSTSFESPRAGPTGVREPPHASRAHPSPSLSLRLRPTNSILTCHDHTFHLPPSAFPLCTVHNHAFSVRAVVVFAPRPFKRLATCLGGSRMDGQDDPLLSRGHC</sequence>
<reference evidence="3" key="1">
    <citation type="journal article" date="2010" name="Genome Res.">
        <title>Population genomic sequencing of Coccidioides fungi reveals recent hybridization and transposon control.</title>
        <authorList>
            <person name="Neafsey D.E."/>
            <person name="Barker B.M."/>
            <person name="Sharpton T.J."/>
            <person name="Stajich J.E."/>
            <person name="Park D.J."/>
            <person name="Whiston E."/>
            <person name="Hung C.-Y."/>
            <person name="McMahan C."/>
            <person name="White J."/>
            <person name="Sykes S."/>
            <person name="Heiman D."/>
            <person name="Young S."/>
            <person name="Zeng Q."/>
            <person name="Abouelleil A."/>
            <person name="Aftuck L."/>
            <person name="Bessette D."/>
            <person name="Brown A."/>
            <person name="FitzGerald M."/>
            <person name="Lui A."/>
            <person name="Macdonald J.P."/>
            <person name="Priest M."/>
            <person name="Orbach M.J."/>
            <person name="Galgiani J.N."/>
            <person name="Kirkland T.N."/>
            <person name="Cole G.T."/>
            <person name="Birren B.W."/>
            <person name="Henn M.R."/>
            <person name="Taylor J.W."/>
            <person name="Rounsley S.D."/>
        </authorList>
    </citation>
    <scope>NUCLEOTIDE SEQUENCE [LARGE SCALE GENOMIC DNA]</scope>
    <source>
        <strain evidence="3">RMSCC 2394</strain>
    </source>
</reference>
<evidence type="ECO:0000313" key="3">
    <source>
        <dbReference type="Proteomes" id="UP000054565"/>
    </source>
</evidence>
<accession>A0A0J6YFP5</accession>
<organism evidence="2 3">
    <name type="scientific">Coccidioides immitis RMSCC 2394</name>
    <dbReference type="NCBI Taxonomy" id="404692"/>
    <lineage>
        <taxon>Eukaryota</taxon>
        <taxon>Fungi</taxon>
        <taxon>Dikarya</taxon>
        <taxon>Ascomycota</taxon>
        <taxon>Pezizomycotina</taxon>
        <taxon>Eurotiomycetes</taxon>
        <taxon>Eurotiomycetidae</taxon>
        <taxon>Onygenales</taxon>
        <taxon>Onygenaceae</taxon>
        <taxon>Coccidioides</taxon>
    </lineage>
</organism>
<evidence type="ECO:0000256" key="1">
    <source>
        <dbReference type="SAM" id="MobiDB-lite"/>
    </source>
</evidence>
<protein>
    <submittedName>
        <fullName evidence="2">Uncharacterized protein</fullName>
    </submittedName>
</protein>
<proteinExistence type="predicted"/>
<gene>
    <name evidence="2" type="ORF">CIRG_05454</name>
</gene>
<evidence type="ECO:0000313" key="2">
    <source>
        <dbReference type="EMBL" id="KMP05773.1"/>
    </source>
</evidence>